<accession>A0A9E7EKH5</accession>
<reference evidence="1" key="1">
    <citation type="submission" date="2022-05" db="EMBL/GenBank/DDBJ databases">
        <title>The Musa troglodytarum L. genome provides insights into the mechanism of non-climacteric behaviour and enrichment of carotenoids.</title>
        <authorList>
            <person name="Wang J."/>
        </authorList>
    </citation>
    <scope>NUCLEOTIDE SEQUENCE</scope>
    <source>
        <tissue evidence="1">Leaf</tissue>
    </source>
</reference>
<proteinExistence type="predicted"/>
<protein>
    <submittedName>
        <fullName evidence="1">Uncharacterized protein</fullName>
    </submittedName>
</protein>
<dbReference type="OrthoDB" id="1915848at2759"/>
<sequence>MHASRGEGRCAAHGRRLRLGAHGHLPADASLRPDLGRFDEDGRVGSGCGGELHLPRRELRQARPLPVRHPLLHLLGHFEGFDSYDLCDDGSRVDLDDIDATIRRNDSLQQFVEHSALDPIELMRDFPSCDFANFCQKKYAKLIHPGIESPLLRNLATVESPLGSLRQTSPYSVR</sequence>
<gene>
    <name evidence="1" type="ORF">MUK42_02637</name>
</gene>
<organism evidence="1 2">
    <name type="scientific">Musa troglodytarum</name>
    <name type="common">fe'i banana</name>
    <dbReference type="NCBI Taxonomy" id="320322"/>
    <lineage>
        <taxon>Eukaryota</taxon>
        <taxon>Viridiplantae</taxon>
        <taxon>Streptophyta</taxon>
        <taxon>Embryophyta</taxon>
        <taxon>Tracheophyta</taxon>
        <taxon>Spermatophyta</taxon>
        <taxon>Magnoliopsida</taxon>
        <taxon>Liliopsida</taxon>
        <taxon>Zingiberales</taxon>
        <taxon>Musaceae</taxon>
        <taxon>Musa</taxon>
    </lineage>
</organism>
<keyword evidence="2" id="KW-1185">Reference proteome</keyword>
<evidence type="ECO:0000313" key="1">
    <source>
        <dbReference type="EMBL" id="URD77508.1"/>
    </source>
</evidence>
<evidence type="ECO:0000313" key="2">
    <source>
        <dbReference type="Proteomes" id="UP001055439"/>
    </source>
</evidence>
<dbReference type="EMBL" id="CP097503">
    <property type="protein sequence ID" value="URD77508.1"/>
    <property type="molecule type" value="Genomic_DNA"/>
</dbReference>
<dbReference type="AlphaFoldDB" id="A0A9E7EKH5"/>
<name>A0A9E7EKH5_9LILI</name>
<dbReference type="Proteomes" id="UP001055439">
    <property type="component" value="Chromosome 10"/>
</dbReference>